<protein>
    <submittedName>
        <fullName evidence="2">Uncharacterized protein</fullName>
    </submittedName>
</protein>
<gene>
    <name evidence="2" type="ORF">TCIL3000_8_1960</name>
</gene>
<dbReference type="AlphaFoldDB" id="G0URG5"/>
<evidence type="ECO:0000313" key="2">
    <source>
        <dbReference type="EMBL" id="CCC91977.1"/>
    </source>
</evidence>
<feature type="transmembrane region" description="Helical" evidence="1">
    <location>
        <begin position="31"/>
        <end position="52"/>
    </location>
</feature>
<organism evidence="2">
    <name type="scientific">Trypanosoma congolense (strain IL3000)</name>
    <dbReference type="NCBI Taxonomy" id="1068625"/>
    <lineage>
        <taxon>Eukaryota</taxon>
        <taxon>Discoba</taxon>
        <taxon>Euglenozoa</taxon>
        <taxon>Kinetoplastea</taxon>
        <taxon>Metakinetoplastina</taxon>
        <taxon>Trypanosomatida</taxon>
        <taxon>Trypanosomatidae</taxon>
        <taxon>Trypanosoma</taxon>
        <taxon>Nannomonas</taxon>
    </lineage>
</organism>
<accession>G0URG5</accession>
<evidence type="ECO:0000256" key="1">
    <source>
        <dbReference type="SAM" id="Phobius"/>
    </source>
</evidence>
<dbReference type="EMBL" id="HE575321">
    <property type="protein sequence ID" value="CCC91977.1"/>
    <property type="molecule type" value="Genomic_DNA"/>
</dbReference>
<sequence>MFYLAYHKCVPRWVDILLLCKVSPQLLWRFFLLYIVSNLLTLGILEMVFLCFPPHNRERKPYLNIICLYGAGAADLTFLRSEPFVGHLYSSYHKGWSRFSLICLWS</sequence>
<proteinExistence type="predicted"/>
<keyword evidence="1" id="KW-1133">Transmembrane helix</keyword>
<keyword evidence="1" id="KW-0812">Transmembrane</keyword>
<name>G0URG5_TRYCI</name>
<keyword evidence="1" id="KW-0472">Membrane</keyword>
<reference evidence="2" key="1">
    <citation type="journal article" date="2012" name="Proc. Natl. Acad. Sci. U.S.A.">
        <title>Antigenic diversity is generated by distinct evolutionary mechanisms in African trypanosome species.</title>
        <authorList>
            <person name="Jackson A.P."/>
            <person name="Berry A."/>
            <person name="Aslett M."/>
            <person name="Allison H.C."/>
            <person name="Burton P."/>
            <person name="Vavrova-Anderson J."/>
            <person name="Brown R."/>
            <person name="Browne H."/>
            <person name="Corton N."/>
            <person name="Hauser H."/>
            <person name="Gamble J."/>
            <person name="Gilderthorp R."/>
            <person name="Marcello L."/>
            <person name="McQuillan J."/>
            <person name="Otto T.D."/>
            <person name="Quail M.A."/>
            <person name="Sanders M.J."/>
            <person name="van Tonder A."/>
            <person name="Ginger M.L."/>
            <person name="Field M.C."/>
            <person name="Barry J.D."/>
            <person name="Hertz-Fowler C."/>
            <person name="Berriman M."/>
        </authorList>
    </citation>
    <scope>NUCLEOTIDE SEQUENCE</scope>
    <source>
        <strain evidence="2">IL3000</strain>
    </source>
</reference>